<proteinExistence type="predicted"/>
<accession>A0A543CED1</accession>
<feature type="region of interest" description="Disordered" evidence="1">
    <location>
        <begin position="389"/>
        <end position="504"/>
    </location>
</feature>
<dbReference type="AlphaFoldDB" id="A0A543CED1"/>
<dbReference type="EMBL" id="VFOZ01000001">
    <property type="protein sequence ID" value="TQL95370.1"/>
    <property type="molecule type" value="Genomic_DNA"/>
</dbReference>
<feature type="compositionally biased region" description="Basic and acidic residues" evidence="1">
    <location>
        <begin position="389"/>
        <end position="400"/>
    </location>
</feature>
<evidence type="ECO:0000313" key="3">
    <source>
        <dbReference type="Proteomes" id="UP000316096"/>
    </source>
</evidence>
<feature type="region of interest" description="Disordered" evidence="1">
    <location>
        <begin position="510"/>
        <end position="529"/>
    </location>
</feature>
<keyword evidence="3" id="KW-1185">Reference proteome</keyword>
<evidence type="ECO:0000313" key="2">
    <source>
        <dbReference type="EMBL" id="TQL95370.1"/>
    </source>
</evidence>
<reference evidence="2 3" key="1">
    <citation type="submission" date="2019-06" db="EMBL/GenBank/DDBJ databases">
        <title>Sequencing the genomes of 1000 actinobacteria strains.</title>
        <authorList>
            <person name="Klenk H.-P."/>
        </authorList>
    </citation>
    <scope>NUCLEOTIDE SEQUENCE [LARGE SCALE GENOMIC DNA]</scope>
    <source>
        <strain evidence="2 3">DSM 102200</strain>
    </source>
</reference>
<evidence type="ECO:0000256" key="1">
    <source>
        <dbReference type="SAM" id="MobiDB-lite"/>
    </source>
</evidence>
<feature type="compositionally biased region" description="Basic and acidic residues" evidence="1">
    <location>
        <begin position="434"/>
        <end position="504"/>
    </location>
</feature>
<name>A0A543CED1_9ACTN</name>
<organism evidence="2 3">
    <name type="scientific">Actinoallomurus bryophytorum</name>
    <dbReference type="NCBI Taxonomy" id="1490222"/>
    <lineage>
        <taxon>Bacteria</taxon>
        <taxon>Bacillati</taxon>
        <taxon>Actinomycetota</taxon>
        <taxon>Actinomycetes</taxon>
        <taxon>Streptosporangiales</taxon>
        <taxon>Thermomonosporaceae</taxon>
        <taxon>Actinoallomurus</taxon>
    </lineage>
</organism>
<feature type="compositionally biased region" description="Basic and acidic residues" evidence="1">
    <location>
        <begin position="412"/>
        <end position="426"/>
    </location>
</feature>
<comment type="caution">
    <text evidence="2">The sequence shown here is derived from an EMBL/GenBank/DDBJ whole genome shotgun (WGS) entry which is preliminary data.</text>
</comment>
<dbReference type="Proteomes" id="UP000316096">
    <property type="component" value="Unassembled WGS sequence"/>
</dbReference>
<gene>
    <name evidence="2" type="ORF">FB559_0873</name>
</gene>
<protein>
    <submittedName>
        <fullName evidence="2">Uncharacterized protein</fullName>
    </submittedName>
</protein>
<sequence length="760" mass="81861">MTLSDVIDPNAIPIPGLNQENLETAGKDIKADGVKIAQTGHDIDSDWQGLKQFYHSPEAELLFAKTKPVATAGDGMKVPTQTVGDALTTFAQTAGSLLNDLKNLKLRAEAFRKKIDGDDDWREDEDKVNEHNNLNDDIFAKLVAYQAAERDCANKITGLFGGTHFVGSDPTSDTLLLHTGEQVYGLTKSVDGVETPWAKPQTYDAPWYEDVWNGVKDFGVGLAQDLSSLVGMYGADGWGWQGWGGLLDNWEGLAGGIVGLVGFYGPDGWGWQGWGNLGDNWLNLVNGFVPYREWDGGNGAGYVITQSILNIGSCFVGAGVVKGLVKAGKAARGLEAMEGASTAAKAGLLGREFMAGFKSAFKLPSIGDLKTSLNNFKFKFDELRGLGKSVDDAEGFKPPDTDVDTDTPDPNLPDRDPVHVGGHDDPGTGGGDHGAGDHGGGDHGGGDHGGGDHDGTGGHTDPGDGHTDPTDGHTDPHGHQDPGDGSKPHQGQDHDPATPDPDEAKKLDRANKAEDSLRNGGLTDDQIDRLRGDLPRDSRQWQRLASALSQEFSGKVKGLLHPKAIDFASDGGRVSDPETFAHRYEYFKARFDALRDSLAEQTGLTKKQVALDAAQKVLDLDMKAELAADLRTVHGLRPDPAFVDPHLPAPDLENVLRSRAGDIDMGSDTSAAYHGYKHYDELPAVEKTGHPLEDYFQSAERTIRDGQVWKRETFPDGREELIFRREVIEAGGLRKTMEAIVLVRPDGKVIMKTFGVAKAK</sequence>